<dbReference type="KEGG" id="cpro:CPRO_21960"/>
<evidence type="ECO:0000313" key="5">
    <source>
        <dbReference type="Proteomes" id="UP000068026"/>
    </source>
</evidence>
<keyword evidence="5" id="KW-1185">Reference proteome</keyword>
<dbReference type="AlphaFoldDB" id="A0A0X8VA14"/>
<dbReference type="InterPro" id="IPR014710">
    <property type="entry name" value="RmlC-like_jellyroll"/>
</dbReference>
<keyword evidence="1" id="KW-0479">Metal-binding</keyword>
<name>A0A0X8VA14_ANAPI</name>
<organism evidence="4 6">
    <name type="scientific">Anaerotignum propionicum DSM 1682</name>
    <dbReference type="NCBI Taxonomy" id="991789"/>
    <lineage>
        <taxon>Bacteria</taxon>
        <taxon>Bacillati</taxon>
        <taxon>Bacillota</taxon>
        <taxon>Clostridia</taxon>
        <taxon>Lachnospirales</taxon>
        <taxon>Anaerotignaceae</taxon>
        <taxon>Anaerotignum</taxon>
    </lineage>
</organism>
<dbReference type="PANTHER" id="PTHR35848:SF6">
    <property type="entry name" value="CUPIN TYPE-2 DOMAIN-CONTAINING PROTEIN"/>
    <property type="match status" value="1"/>
</dbReference>
<dbReference type="PANTHER" id="PTHR35848">
    <property type="entry name" value="OXALATE-BINDING PROTEIN"/>
    <property type="match status" value="1"/>
</dbReference>
<protein>
    <submittedName>
        <fullName evidence="4">Cupin domain protein</fullName>
    </submittedName>
</protein>
<evidence type="ECO:0000313" key="6">
    <source>
        <dbReference type="Proteomes" id="UP000184204"/>
    </source>
</evidence>
<evidence type="ECO:0000256" key="1">
    <source>
        <dbReference type="ARBA" id="ARBA00022723"/>
    </source>
</evidence>
<dbReference type="Gene3D" id="2.60.120.10">
    <property type="entry name" value="Jelly Rolls"/>
    <property type="match status" value="1"/>
</dbReference>
<dbReference type="InterPro" id="IPR051610">
    <property type="entry name" value="GPI/OXD"/>
</dbReference>
<reference evidence="3 5" key="1">
    <citation type="journal article" date="2016" name="Genome Announc.">
        <title>Complete Genome Sequence of the Amino Acid-Fermenting Clostridium propionicum X2 (DSM 1682).</title>
        <authorList>
            <person name="Poehlein A."/>
            <person name="Schlien K."/>
            <person name="Chowdhury N.P."/>
            <person name="Gottschalk G."/>
            <person name="Buckel W."/>
            <person name="Daniel R."/>
        </authorList>
    </citation>
    <scope>NUCLEOTIDE SEQUENCE [LARGE SCALE GENOMIC DNA]</scope>
    <source>
        <strain evidence="3 5">X2</strain>
    </source>
</reference>
<dbReference type="EMBL" id="FQUA01000008">
    <property type="protein sequence ID" value="SHE84348.1"/>
    <property type="molecule type" value="Genomic_DNA"/>
</dbReference>
<dbReference type="OrthoDB" id="9797047at2"/>
<reference evidence="5" key="2">
    <citation type="submission" date="2016-01" db="EMBL/GenBank/DDBJ databases">
        <authorList>
            <person name="Poehlein A."/>
            <person name="Schlien K."/>
            <person name="Gottschalk G."/>
            <person name="Buckel W."/>
            <person name="Daniel R."/>
        </authorList>
    </citation>
    <scope>NUCLEOTIDE SEQUENCE [LARGE SCALE GENOMIC DNA]</scope>
    <source>
        <strain evidence="5">X2</strain>
    </source>
</reference>
<evidence type="ECO:0000259" key="2">
    <source>
        <dbReference type="Pfam" id="PF07883"/>
    </source>
</evidence>
<dbReference type="Pfam" id="PF07883">
    <property type="entry name" value="Cupin_2"/>
    <property type="match status" value="1"/>
</dbReference>
<feature type="domain" description="Cupin type-2" evidence="2">
    <location>
        <begin position="40"/>
        <end position="109"/>
    </location>
</feature>
<dbReference type="RefSeq" id="WP_066051564.1">
    <property type="nucleotide sequence ID" value="NZ_CP014223.1"/>
</dbReference>
<proteinExistence type="predicted"/>
<evidence type="ECO:0000313" key="3">
    <source>
        <dbReference type="EMBL" id="AMJ41776.1"/>
    </source>
</evidence>
<dbReference type="CDD" id="cd02221">
    <property type="entry name" value="cupin_TM1287-like"/>
    <property type="match status" value="1"/>
</dbReference>
<dbReference type="InterPro" id="IPR013096">
    <property type="entry name" value="Cupin_2"/>
</dbReference>
<reference evidence="4" key="4">
    <citation type="submission" date="2016-11" db="EMBL/GenBank/DDBJ databases">
        <authorList>
            <person name="Varghese N."/>
            <person name="Submissions S."/>
        </authorList>
    </citation>
    <scope>NUCLEOTIDE SEQUENCE</scope>
    <source>
        <strain evidence="4">DSM 1682</strain>
    </source>
</reference>
<gene>
    <name evidence="3" type="ORF">CPRO_21960</name>
    <name evidence="4" type="ORF">SAMN02745151_01971</name>
</gene>
<dbReference type="SUPFAM" id="SSF51182">
    <property type="entry name" value="RmlC-like cupins"/>
    <property type="match status" value="1"/>
</dbReference>
<reference evidence="6" key="3">
    <citation type="submission" date="2016-11" db="EMBL/GenBank/DDBJ databases">
        <authorList>
            <person name="Jaros S."/>
            <person name="Januszkiewicz K."/>
            <person name="Wedrychowicz H."/>
        </authorList>
    </citation>
    <scope>NUCLEOTIDE SEQUENCE [LARGE SCALE GENOMIC DNA]</scope>
    <source>
        <strain evidence="6">DSM 1682</strain>
    </source>
</reference>
<dbReference type="GO" id="GO:0046872">
    <property type="term" value="F:metal ion binding"/>
    <property type="evidence" value="ECO:0007669"/>
    <property type="project" value="UniProtKB-KW"/>
</dbReference>
<dbReference type="Proteomes" id="UP000184204">
    <property type="component" value="Unassembled WGS sequence"/>
</dbReference>
<sequence length="116" mass="13078">MVRKERVVTVEGLRDGKGSVEIHHFMEKEELMGHATMYARVIIKPHSSIGWHQHVGNTEPYAIIKGEGTFIDNDGSKTTVHPGDVCLIEVGQWHSIENNTDENMEMIALVINEEVK</sequence>
<evidence type="ECO:0000313" key="4">
    <source>
        <dbReference type="EMBL" id="SHE84348.1"/>
    </source>
</evidence>
<dbReference type="Proteomes" id="UP000068026">
    <property type="component" value="Chromosome"/>
</dbReference>
<dbReference type="InterPro" id="IPR011051">
    <property type="entry name" value="RmlC_Cupin_sf"/>
</dbReference>
<dbReference type="EMBL" id="CP014223">
    <property type="protein sequence ID" value="AMJ41776.1"/>
    <property type="molecule type" value="Genomic_DNA"/>
</dbReference>
<accession>A0A0X8VA14</accession>